<evidence type="ECO:0000313" key="2">
    <source>
        <dbReference type="Proteomes" id="UP000004605"/>
    </source>
</evidence>
<dbReference type="EMBL" id="AFWF01000099">
    <property type="protein sequence ID" value="EGU42318.1"/>
    <property type="molecule type" value="Genomic_DNA"/>
</dbReference>
<proteinExistence type="predicted"/>
<gene>
    <name evidence="1" type="ORF">VII00023_00850</name>
</gene>
<name>F9S162_9VIBR</name>
<organism evidence="1 2">
    <name type="scientific">Vibrio ichthyoenteri ATCC 700023</name>
    <dbReference type="NCBI Taxonomy" id="870968"/>
    <lineage>
        <taxon>Bacteria</taxon>
        <taxon>Pseudomonadati</taxon>
        <taxon>Pseudomonadota</taxon>
        <taxon>Gammaproteobacteria</taxon>
        <taxon>Vibrionales</taxon>
        <taxon>Vibrionaceae</taxon>
        <taxon>Vibrio</taxon>
    </lineage>
</organism>
<evidence type="ECO:0000313" key="1">
    <source>
        <dbReference type="EMBL" id="EGU42318.1"/>
    </source>
</evidence>
<dbReference type="Proteomes" id="UP000004605">
    <property type="component" value="Unassembled WGS sequence"/>
</dbReference>
<dbReference type="Gene3D" id="3.80.10.10">
    <property type="entry name" value="Ribonuclease Inhibitor"/>
    <property type="match status" value="1"/>
</dbReference>
<sequence>MSKVLLSFGIAEKLQHIYPDVEKLTIDTDDEIVSWPEVAKAFPNVKAIKIREVAKIAEQRTIDSDFFTLFPALESLITDEVVDTDFTNVNPNTLSHLSELSIGRSSSSDLSVLGELPNLKTLTITIKNKALRFYTQANSGLEKVKL</sequence>
<dbReference type="RefSeq" id="WP_006711833.1">
    <property type="nucleotide sequence ID" value="NZ_AFWF01000099.1"/>
</dbReference>
<protein>
    <submittedName>
        <fullName evidence="1">Leucine-rich repeat protein</fullName>
    </submittedName>
</protein>
<dbReference type="AlphaFoldDB" id="F9S162"/>
<keyword evidence="2" id="KW-1185">Reference proteome</keyword>
<comment type="caution">
    <text evidence="1">The sequence shown here is derived from an EMBL/GenBank/DDBJ whole genome shotgun (WGS) entry which is preliminary data.</text>
</comment>
<feature type="non-terminal residue" evidence="1">
    <location>
        <position position="146"/>
    </location>
</feature>
<dbReference type="InterPro" id="IPR032675">
    <property type="entry name" value="LRR_dom_sf"/>
</dbReference>
<accession>F9S162</accession>
<reference evidence="1 2" key="1">
    <citation type="journal article" date="2012" name="Int. J. Syst. Evol. Microbiol.">
        <title>Vibrio caribbeanicus sp. nov., isolated from the marine sponge Scleritoderma cyanea.</title>
        <authorList>
            <person name="Hoffmann M."/>
            <person name="Monday S.R."/>
            <person name="Allard M.W."/>
            <person name="Strain E.A."/>
            <person name="Whittaker P."/>
            <person name="Naum M."/>
            <person name="McCarthy P.J."/>
            <person name="Lopez J.V."/>
            <person name="Fischer M."/>
            <person name="Brown E.W."/>
        </authorList>
    </citation>
    <scope>NUCLEOTIDE SEQUENCE [LARGE SCALE GENOMIC DNA]</scope>
    <source>
        <strain evidence="1 2">ATCC 700023</strain>
    </source>
</reference>